<reference evidence="2" key="1">
    <citation type="journal article" date="2019" name="BMC Genomics">
        <title>A new reference genome for Sorghum bicolor reveals high levels of sequence similarity between sweet and grain genotypes: implications for the genetics of sugar metabolism.</title>
        <authorList>
            <person name="Cooper E.A."/>
            <person name="Brenton Z.W."/>
            <person name="Flinn B.S."/>
            <person name="Jenkins J."/>
            <person name="Shu S."/>
            <person name="Flowers D."/>
            <person name="Luo F."/>
            <person name="Wang Y."/>
            <person name="Xia P."/>
            <person name="Barry K."/>
            <person name="Daum C."/>
            <person name="Lipzen A."/>
            <person name="Yoshinaga Y."/>
            <person name="Schmutz J."/>
            <person name="Saski C."/>
            <person name="Vermerris W."/>
            <person name="Kresovich S."/>
        </authorList>
    </citation>
    <scope>NUCLEOTIDE SEQUENCE</scope>
</reference>
<evidence type="ECO:0000313" key="2">
    <source>
        <dbReference type="EMBL" id="KAG0521048.1"/>
    </source>
</evidence>
<protein>
    <submittedName>
        <fullName evidence="2">Uncharacterized protein</fullName>
    </submittedName>
</protein>
<organism evidence="2 3">
    <name type="scientific">Sorghum bicolor</name>
    <name type="common">Sorghum</name>
    <name type="synonym">Sorghum vulgare</name>
    <dbReference type="NCBI Taxonomy" id="4558"/>
    <lineage>
        <taxon>Eukaryota</taxon>
        <taxon>Viridiplantae</taxon>
        <taxon>Streptophyta</taxon>
        <taxon>Embryophyta</taxon>
        <taxon>Tracheophyta</taxon>
        <taxon>Spermatophyta</taxon>
        <taxon>Magnoliopsida</taxon>
        <taxon>Liliopsida</taxon>
        <taxon>Poales</taxon>
        <taxon>Poaceae</taxon>
        <taxon>PACMAD clade</taxon>
        <taxon>Panicoideae</taxon>
        <taxon>Andropogonodae</taxon>
        <taxon>Andropogoneae</taxon>
        <taxon>Sorghinae</taxon>
        <taxon>Sorghum</taxon>
    </lineage>
</organism>
<evidence type="ECO:0000256" key="1">
    <source>
        <dbReference type="SAM" id="Coils"/>
    </source>
</evidence>
<sequence>MGGNGSKSSSATSDQVDNVRDVLRNQIEVSKRELENKLEVTKRELSKQLGEEMAKAARMVSGQASAQGMLVRELEYKAAELSSHKRQLAKQLEDTRKNADVYQDEAEKRVRVKMEELENMRKAALVFMDAADAYQEVAEKKIKEKAEELENTRKAALVFMDAADAYQEVAEKEIKEKAEELEDTRKAAMVFMDAADAYQEASEKQIKEKAEELEDARKTALVFMDIIADMYQHGHDENAEVLGDDQTAAMDASLESMLLEAVDKLRLQILTAKQKHGCQAFDAEKA</sequence>
<gene>
    <name evidence="2" type="ORF">BDA96_08G127300</name>
</gene>
<comment type="caution">
    <text evidence="2">The sequence shown here is derived from an EMBL/GenBank/DDBJ whole genome shotgun (WGS) entry which is preliminary data.</text>
</comment>
<evidence type="ECO:0000313" key="3">
    <source>
        <dbReference type="Proteomes" id="UP000807115"/>
    </source>
</evidence>
<name>A0A921QFY1_SORBI</name>
<dbReference type="Gramene" id="EES16332">
    <property type="protein sequence ID" value="EES16332"/>
    <property type="gene ID" value="SORBI_3008G114101"/>
</dbReference>
<dbReference type="AlphaFoldDB" id="A0A921QFY1"/>
<proteinExistence type="predicted"/>
<accession>A0A921QFY1</accession>
<keyword evidence="1" id="KW-0175">Coiled coil</keyword>
<dbReference type="EMBL" id="CM027687">
    <property type="protein sequence ID" value="KAG0521048.1"/>
    <property type="molecule type" value="Genomic_DNA"/>
</dbReference>
<reference evidence="2" key="2">
    <citation type="submission" date="2020-10" db="EMBL/GenBank/DDBJ databases">
        <authorList>
            <person name="Cooper E.A."/>
            <person name="Brenton Z.W."/>
            <person name="Flinn B.S."/>
            <person name="Jenkins J."/>
            <person name="Shu S."/>
            <person name="Flowers D."/>
            <person name="Luo F."/>
            <person name="Wang Y."/>
            <person name="Xia P."/>
            <person name="Barry K."/>
            <person name="Daum C."/>
            <person name="Lipzen A."/>
            <person name="Yoshinaga Y."/>
            <person name="Schmutz J."/>
            <person name="Saski C."/>
            <person name="Vermerris W."/>
            <person name="Kresovich S."/>
        </authorList>
    </citation>
    <scope>NUCLEOTIDE SEQUENCE</scope>
</reference>
<dbReference type="Proteomes" id="UP000807115">
    <property type="component" value="Chromosome 8"/>
</dbReference>
<feature type="coiled-coil region" evidence="1">
    <location>
        <begin position="20"/>
        <end position="219"/>
    </location>
</feature>